<sequence>MNRDFIQLRGLEGELKVSQKKREYGLTVSTREIVFHKPHVNYHIKYDDIISIVPFEQQMRRTRVSVRHSSGSAVEYASPRADTDQYRLYASRVTVHNRSGLTAMGAMQFVLPIPPKLMAVIAEFSGLVRVL</sequence>
<dbReference type="eggNOG" id="ENOG50335MZ">
    <property type="taxonomic scope" value="Bacteria"/>
</dbReference>
<dbReference type="HOGENOM" id="CLU_1946667_0_0_9"/>
<organism evidence="1 2">
    <name type="scientific">Thermobacillus composti (strain DSM 18247 / JCM 13945 / KWC4)</name>
    <dbReference type="NCBI Taxonomy" id="717605"/>
    <lineage>
        <taxon>Bacteria</taxon>
        <taxon>Bacillati</taxon>
        <taxon>Bacillota</taxon>
        <taxon>Bacilli</taxon>
        <taxon>Bacillales</taxon>
        <taxon>Paenibacillaceae</taxon>
        <taxon>Thermobacillus</taxon>
    </lineage>
</organism>
<dbReference type="EMBL" id="CP003255">
    <property type="protein sequence ID" value="AGA57743.1"/>
    <property type="molecule type" value="Genomic_DNA"/>
</dbReference>
<dbReference type="OrthoDB" id="2381628at2"/>
<name>L0EBV2_THECK</name>
<dbReference type="KEGG" id="tco:Theco_1605"/>
<proteinExistence type="predicted"/>
<dbReference type="Proteomes" id="UP000010795">
    <property type="component" value="Chromosome"/>
</dbReference>
<accession>L0EBV2</accession>
<gene>
    <name evidence="1" type="ordered locus">Theco_1605</name>
</gene>
<evidence type="ECO:0000313" key="1">
    <source>
        <dbReference type="EMBL" id="AGA57743.1"/>
    </source>
</evidence>
<keyword evidence="2" id="KW-1185">Reference proteome</keyword>
<dbReference type="AlphaFoldDB" id="L0EBV2"/>
<reference evidence="2" key="1">
    <citation type="submission" date="2012-01" db="EMBL/GenBank/DDBJ databases">
        <title>Complete sequence of chromosome of Thermobacillus composti KWC4.</title>
        <authorList>
            <person name="Lucas S."/>
            <person name="Han J."/>
            <person name="Lapidus A."/>
            <person name="Cheng J.-F."/>
            <person name="Goodwin L."/>
            <person name="Pitluck S."/>
            <person name="Peters L."/>
            <person name="Ovchinnikova G."/>
            <person name="Teshima H."/>
            <person name="Detter J.C."/>
            <person name="Han C."/>
            <person name="Tapia R."/>
            <person name="Land M."/>
            <person name="Hauser L."/>
            <person name="Kyrpides N."/>
            <person name="Ivanova N."/>
            <person name="Pagani I."/>
            <person name="Anderson I."/>
            <person name="Woyke T."/>
        </authorList>
    </citation>
    <scope>NUCLEOTIDE SEQUENCE [LARGE SCALE GENOMIC DNA]</scope>
    <source>
        <strain evidence="2">DSM 18247 / JCM 13945 / KWC4</strain>
    </source>
</reference>
<protein>
    <submittedName>
        <fullName evidence="1">Uncharacterized protein</fullName>
    </submittedName>
</protein>
<evidence type="ECO:0000313" key="2">
    <source>
        <dbReference type="Proteomes" id="UP000010795"/>
    </source>
</evidence>
<dbReference type="RefSeq" id="WP_015254495.1">
    <property type="nucleotide sequence ID" value="NC_019897.1"/>
</dbReference>